<feature type="compositionally biased region" description="Polar residues" evidence="5">
    <location>
        <begin position="2277"/>
        <end position="2286"/>
    </location>
</feature>
<evidence type="ECO:0000256" key="5">
    <source>
        <dbReference type="SAM" id="MobiDB-lite"/>
    </source>
</evidence>
<feature type="region of interest" description="Disordered" evidence="5">
    <location>
        <begin position="406"/>
        <end position="430"/>
    </location>
</feature>
<dbReference type="SUPFAM" id="SSF81296">
    <property type="entry name" value="E set domains"/>
    <property type="match status" value="20"/>
</dbReference>
<feature type="repeat" description="Filamin" evidence="4">
    <location>
        <begin position="450"/>
        <end position="542"/>
    </location>
</feature>
<feature type="repeat" description="Filamin" evidence="4">
    <location>
        <begin position="817"/>
        <end position="910"/>
    </location>
</feature>
<keyword evidence="3" id="KW-0009">Actin-binding</keyword>
<feature type="repeat" description="Filamin" evidence="4">
    <location>
        <begin position="913"/>
        <end position="1006"/>
    </location>
</feature>
<dbReference type="CDD" id="cd21184">
    <property type="entry name" value="CH_FLN-like_rpt2"/>
    <property type="match status" value="1"/>
</dbReference>
<dbReference type="SMART" id="SM00557">
    <property type="entry name" value="IG_FLMN"/>
    <property type="match status" value="20"/>
</dbReference>
<evidence type="ECO:0000259" key="6">
    <source>
        <dbReference type="PROSITE" id="PS50021"/>
    </source>
</evidence>
<feature type="repeat" description="Filamin" evidence="4">
    <location>
        <begin position="1227"/>
        <end position="1325"/>
    </location>
</feature>
<dbReference type="Gene3D" id="1.10.418.10">
    <property type="entry name" value="Calponin-like domain"/>
    <property type="match status" value="3"/>
</dbReference>
<feature type="repeat" description="Filamin" evidence="4">
    <location>
        <begin position="1150"/>
        <end position="1225"/>
    </location>
</feature>
<dbReference type="PROSITE" id="PS00020">
    <property type="entry name" value="ACTININ_2"/>
    <property type="match status" value="1"/>
</dbReference>
<dbReference type="InterPro" id="IPR036872">
    <property type="entry name" value="CH_dom_sf"/>
</dbReference>
<evidence type="ECO:0000256" key="2">
    <source>
        <dbReference type="ARBA" id="ARBA00022737"/>
    </source>
</evidence>
<evidence type="ECO:0000313" key="7">
    <source>
        <dbReference type="EMBL" id="WAW84876.1"/>
    </source>
</evidence>
<feature type="domain" description="Calponin-homology (CH)" evidence="6">
    <location>
        <begin position="252"/>
        <end position="356"/>
    </location>
</feature>
<feature type="repeat" description="Filamin" evidence="4">
    <location>
        <begin position="354"/>
        <end position="449"/>
    </location>
</feature>
<feature type="repeat" description="Filamin" evidence="4">
    <location>
        <begin position="2076"/>
        <end position="2169"/>
    </location>
</feature>
<feature type="repeat" description="Filamin" evidence="4">
    <location>
        <begin position="2170"/>
        <end position="2265"/>
    </location>
</feature>
<dbReference type="PROSITE" id="PS50194">
    <property type="entry name" value="FILAMIN_REPEAT"/>
    <property type="match status" value="20"/>
</dbReference>
<feature type="repeat" description="Filamin" evidence="4">
    <location>
        <begin position="1011"/>
        <end position="1100"/>
    </location>
</feature>
<evidence type="ECO:0000256" key="3">
    <source>
        <dbReference type="ARBA" id="ARBA00023203"/>
    </source>
</evidence>
<dbReference type="PANTHER" id="PTHR38537:SF16">
    <property type="entry name" value="CALPONIN-HOMOLOGY (CH) DOMAIN-CONTAINING PROTEIN"/>
    <property type="match status" value="1"/>
</dbReference>
<keyword evidence="2" id="KW-0677">Repeat</keyword>
<dbReference type="InterPro" id="IPR014756">
    <property type="entry name" value="Ig_E-set"/>
</dbReference>
<feature type="repeat" description="Filamin" evidence="4">
    <location>
        <begin position="1413"/>
        <end position="1509"/>
    </location>
</feature>
<dbReference type="Pfam" id="PF00307">
    <property type="entry name" value="CH"/>
    <property type="match status" value="3"/>
</dbReference>
<feature type="repeat" description="Filamin" evidence="4">
    <location>
        <begin position="1502"/>
        <end position="1598"/>
    </location>
</feature>
<feature type="domain" description="Calponin-homology (CH)" evidence="6">
    <location>
        <begin position="146"/>
        <end position="251"/>
    </location>
</feature>
<evidence type="ECO:0000256" key="4">
    <source>
        <dbReference type="PROSITE-ProRule" id="PRU00087"/>
    </source>
</evidence>
<feature type="repeat" description="Filamin" evidence="4">
    <location>
        <begin position="1361"/>
        <end position="1412"/>
    </location>
</feature>
<name>A0A9F1U426_HALDU</name>
<feature type="repeat" description="Filamin" evidence="4">
    <location>
        <begin position="1886"/>
        <end position="1982"/>
    </location>
</feature>
<proteinExistence type="evidence at transcript level"/>
<feature type="repeat" description="Filamin" evidence="4">
    <location>
        <begin position="727"/>
        <end position="819"/>
    </location>
</feature>
<feature type="repeat" description="Filamin" evidence="4">
    <location>
        <begin position="1696"/>
        <end position="1792"/>
    </location>
</feature>
<dbReference type="InterPro" id="IPR001298">
    <property type="entry name" value="Filamin/ABP280_rpt"/>
</dbReference>
<feature type="repeat" description="Filamin" evidence="4">
    <location>
        <begin position="540"/>
        <end position="633"/>
    </location>
</feature>
<comment type="similarity">
    <text evidence="1">Belongs to the filamin family.</text>
</comment>
<dbReference type="InterPro" id="IPR017868">
    <property type="entry name" value="Filamin/ABP280_repeat-like"/>
</dbReference>
<dbReference type="GO" id="GO:0030036">
    <property type="term" value="P:actin cytoskeleton organization"/>
    <property type="evidence" value="ECO:0007669"/>
    <property type="project" value="InterPro"/>
</dbReference>
<dbReference type="InterPro" id="IPR001589">
    <property type="entry name" value="Actinin_actin-bd_CS"/>
</dbReference>
<organism evidence="7">
    <name type="scientific">Halisarca dujardinii</name>
    <name type="common">Dujardin's slime sponge</name>
    <dbReference type="NCBI Taxonomy" id="2583056"/>
    <lineage>
        <taxon>Eukaryota</taxon>
        <taxon>Metazoa</taxon>
        <taxon>Porifera</taxon>
        <taxon>Demospongiae</taxon>
        <taxon>Verongimorpha</taxon>
        <taxon>Chondrillida</taxon>
        <taxon>Halisarcidae</taxon>
        <taxon>Halisarca</taxon>
    </lineage>
</organism>
<dbReference type="Pfam" id="PF00630">
    <property type="entry name" value="Filamin"/>
    <property type="match status" value="16"/>
</dbReference>
<dbReference type="EMBL" id="ON500536">
    <property type="protein sequence ID" value="WAW84876.1"/>
    <property type="molecule type" value="mRNA"/>
</dbReference>
<dbReference type="InterPro" id="IPR001715">
    <property type="entry name" value="CH_dom"/>
</dbReference>
<protein>
    <submittedName>
        <fullName evidence="7">Filamin-like 6</fullName>
    </submittedName>
</protein>
<dbReference type="Gene3D" id="2.60.40.10">
    <property type="entry name" value="Immunoglobulins"/>
    <property type="match status" value="20"/>
</dbReference>
<feature type="region of interest" description="Disordered" evidence="5">
    <location>
        <begin position="2265"/>
        <end position="2286"/>
    </location>
</feature>
<accession>A0A9F1U426</accession>
<reference evidence="7" key="1">
    <citation type="submission" date="2022-05" db="EMBL/GenBank/DDBJ databases">
        <authorList>
            <person name="Mikhailov K."/>
            <person name="Kravchuk O."/>
            <person name="Lyupina Y."/>
            <person name="Adameyko K."/>
        </authorList>
    </citation>
    <scope>NUCLEOTIDE SEQUENCE</scope>
</reference>
<sequence>MAMGTGDRSWIAVQQNTFTNWCNNSLKGTGQKVEDIVVDLDDGVKLIMLLEQLSKKKVSSKVHYKPRLPAHKSENLEMAFDFMKNKEKIHMVNIGSRDIQEHNQKIILGLIWHLILNYHILSAQQEEEPAGISHKGGSVKKPPKKPSAKKLLLNWLKAAMPEDIGPVRNITTDWNDGKKLSALVNTMKPGLCPDYNSLSPSDALPNTKKAMEQAEEEFEVPQVIDPEHLCVDKPDELSCMTYLSYFCSGEDSPGYNNLLEWVRSKIPEYNIENFTDDWRDGRALSALVNAVAEGSLPSHAQLDPKRPVDNVREAMKTANDNLDGLVDNITPEEFAHKKTDALAMMGYIEWYRKAHVKKSEAVSAMGPGVAGGAPVAVQTYFHVTGKMPPSSLNVKVTDPDGEVVPVAPAQSSSPTMHKFTYTPTKPGKHTVNIDKDGSPIPDSPFFPVFIAKTDPTLCKPEGKGLSKGRVAKPAVFTVDCRRAGPGNLSTSIKSPSGNDVPVTTSGEGMHSAEYTPQEVGPHNIVILYSGHQVNGSPFTAIVRDPSKVVAKGDGLERGTVEEKAEFTVSTEQAGPGKPVVKVTGPQGELSSDVEELYDHNYKYSYVPQSAGPHPISVVFAEEDVPGSPFTAQVEDLVKLSAVGPGVVGQSPVSGETYFHVTGKMPPSSLNVKVTDPDGEVVPVAPAQSSSPTMHKFTYTPTKPGKHTVNIDKDGSPIPDSPFFPVFIAKTDSTLCKPEGKGLSKGRVAKPAVFTVDCRRAGPGNLSTSIKSPSGNDVPVTTSGEGMHSAEYTPQEVGPHNIVILYSGHQVNGSPFTAIVRDPSKVVAKGDGLENGTVGEKAEFAVSAKGAGPGKPVVKVTGPQGELSCDVEELYDHNYKYSYVPQSGGPHPISVVFAEEDVPGSPFTAQVKEAIPVDARKVAADGPHFPQMHRGPVFTDLNVSRAGDGQLSSTCHSNKFGSVPVTVSPPNGGVQRASFDPPGKDLYQQSVLWSGEHVPGSPFPVDLNPPLASEVRVDGPHPCIEGLGPVRTNIDVREAGDGQLTVKTSGERLGPVPTKVDPSGEEGRFRAEFQASQPDTYLQEVKWSGRAVPGSPFRVPVDLGEAMCLQEEMQDVESSYLPDSMADLYDQDETNQYTHSEPPEAIPSYFVGEKLSITADKEGDEPAGPVVAGCRGDTAGEIPVNLVSNPDGSRTAIIDPRVPDLYSVQVTMSGEHVPGSPFKVRYLPPPTDPSKCRLYNLPPSERRLVAHDDIMYSVDASQAGAGDLSIQSEGPSGAKTSTNLQVVPKENQDFKILYTPTKAGLHKHYIYWGKEAIPQSPVEFEVDPRDIPVYPWAKSVALDYEFPGLKAKDVSGHVLYQPSGKKVKSSVDKNKTQPEKMVASFKPLEAGIYEVHLLHHKNHVRGSPFEVRVLEPPRPDSVRVSGLEDAKCYVGDSVPFRADCSGAGTGELQMKVEGPAGEQEPSQLDILDNKDGTYSATFVPATVGNHLLHVKWADQPVPGSPYTVQAVPVEEPKMDAGLTIVEVGQPVDIQLADKPEDDVLASAKGDKTGSAHVLVQREEEGNHRVIFEPLLPDDYTVTVMLNESHIDGSPFRVKALEKTTIFADGEEGVPTTVTEVEVNSSVNFVLRPGPVEGSPDVRVIGPSGPLDTSTVSTEEGRYITHFKPDEEGDYFCNAKHDQKHLKGSPFRVLAVDRMKSDPSKCFILPEDVETMSSPYQHSQQVDFRVSTLNAGPGTLNVTSRGPGKADVVITDNKDGIYSVRFNPSAPGRYKLDVTWDEVSIRGSPCSVVIMGERKSRVLTGLDLSNVPFRVGKPYKFKIHCDELGEGEFGVKVEPAVDASVTVRDLGNRTYHVTLVPKQQGEHKVCVLHGNQHILGSPFACQFQQVGDASKCRLLEDAEEQQHEMGEKVSFLVTTEGAGPGVLSASVENIQKKTSAPADVEQTGDTTYRVTFDPGQEEEYMLSIKYDGGHIVGSPFRLSFSTPPDPSQCKAEGEGLVSAQENRESTFEVTTDGTNSDLRVEIEGGFEKVDPVVTPAGEGKYSVAYTPKFPGEYRIQVLWNDEPISGSPYTVKSYRPADPSSLQVNKASVKDGILGNSLAFIVNSDPGNDGEITIVAHGPNQVLDGTVVDNKDGTFGANFDPPEPGKYMVHVRYNGQHIEGSPFKVKVAAPPMPDKVKAYGPGLEDGIVDREGNFVVETKEAGAGTLAVRVHGPKGAFKINMKRDPTSERTILVRYDPTSVGEYTVDITWSETHVPGSPFKVQVRRAEEEPAAEEGQQNGDTAES</sequence>
<dbReference type="InterPro" id="IPR044801">
    <property type="entry name" value="Filamin"/>
</dbReference>
<feature type="repeat" description="Filamin" evidence="4">
    <location>
        <begin position="1983"/>
        <end position="2075"/>
    </location>
</feature>
<feature type="repeat" description="Filamin" evidence="4">
    <location>
        <begin position="1596"/>
        <end position="1693"/>
    </location>
</feature>
<dbReference type="PROSITE" id="PS00019">
    <property type="entry name" value="ACTININ_1"/>
    <property type="match status" value="1"/>
</dbReference>
<dbReference type="PANTHER" id="PTHR38537">
    <property type="entry name" value="JITTERBUG, ISOFORM N"/>
    <property type="match status" value="1"/>
</dbReference>
<feature type="domain" description="Calponin-homology (CH)" evidence="6">
    <location>
        <begin position="12"/>
        <end position="119"/>
    </location>
</feature>
<feature type="repeat" description="Filamin" evidence="4">
    <location>
        <begin position="631"/>
        <end position="726"/>
    </location>
</feature>
<dbReference type="InterPro" id="IPR013783">
    <property type="entry name" value="Ig-like_fold"/>
</dbReference>
<dbReference type="FunFam" id="2.60.40.10:FF:001145">
    <property type="entry name" value="Jitterbug, isoform I"/>
    <property type="match status" value="1"/>
</dbReference>
<feature type="region of interest" description="Disordered" evidence="5">
    <location>
        <begin position="684"/>
        <end position="707"/>
    </location>
</feature>
<dbReference type="SMART" id="SM00033">
    <property type="entry name" value="CH"/>
    <property type="match status" value="3"/>
</dbReference>
<feature type="repeat" description="Filamin" evidence="4">
    <location>
        <begin position="1801"/>
        <end position="1885"/>
    </location>
</feature>
<dbReference type="SUPFAM" id="SSF47576">
    <property type="entry name" value="Calponin-homology domain, CH-domain"/>
    <property type="match status" value="2"/>
</dbReference>
<evidence type="ECO:0000256" key="1">
    <source>
        <dbReference type="ARBA" id="ARBA00009238"/>
    </source>
</evidence>
<dbReference type="GO" id="GO:0051015">
    <property type="term" value="F:actin filament binding"/>
    <property type="evidence" value="ECO:0007669"/>
    <property type="project" value="InterPro"/>
</dbReference>
<dbReference type="PROSITE" id="PS50021">
    <property type="entry name" value="CH"/>
    <property type="match status" value="3"/>
</dbReference>